<dbReference type="PANTHER" id="PTHR22642:SF2">
    <property type="entry name" value="PROTEIN LONG AFTER FAR-RED 3"/>
    <property type="match status" value="1"/>
</dbReference>
<feature type="domain" description="Amidohydrolase 3" evidence="1">
    <location>
        <begin position="52"/>
        <end position="554"/>
    </location>
</feature>
<dbReference type="PATRIC" id="fig|1157951.4.peg.1613"/>
<dbReference type="HOGENOM" id="CLU_009942_2_0_6"/>
<organism evidence="2 3">
    <name type="scientific">Providencia stuartii (strain MRSN 2154)</name>
    <dbReference type="NCBI Taxonomy" id="1157951"/>
    <lineage>
        <taxon>Bacteria</taxon>
        <taxon>Pseudomonadati</taxon>
        <taxon>Pseudomonadota</taxon>
        <taxon>Gammaproteobacteria</taxon>
        <taxon>Enterobacterales</taxon>
        <taxon>Morganellaceae</taxon>
        <taxon>Providencia</taxon>
    </lineage>
</organism>
<dbReference type="EMBL" id="CP003488">
    <property type="protein sequence ID" value="AFH93482.1"/>
    <property type="molecule type" value="Genomic_DNA"/>
</dbReference>
<accession>A0A140NNF5</accession>
<dbReference type="GO" id="GO:0016810">
    <property type="term" value="F:hydrolase activity, acting on carbon-nitrogen (but not peptide) bonds"/>
    <property type="evidence" value="ECO:0007669"/>
    <property type="project" value="InterPro"/>
</dbReference>
<dbReference type="Pfam" id="PF07969">
    <property type="entry name" value="Amidohydro_3"/>
    <property type="match status" value="1"/>
</dbReference>
<dbReference type="Gene3D" id="3.20.20.140">
    <property type="entry name" value="Metal-dependent hydrolases"/>
    <property type="match status" value="1"/>
</dbReference>
<dbReference type="Gene3D" id="3.10.310.70">
    <property type="match status" value="1"/>
</dbReference>
<evidence type="ECO:0000313" key="3">
    <source>
        <dbReference type="Proteomes" id="UP000005012"/>
    </source>
</evidence>
<name>A0A140NNF5_PROSM</name>
<dbReference type="KEGG" id="psi:S70_08080"/>
<dbReference type="Proteomes" id="UP000005012">
    <property type="component" value="Chromosome"/>
</dbReference>
<gene>
    <name evidence="2" type="ordered locus">S70_08080</name>
</gene>
<reference evidence="3" key="2">
    <citation type="submission" date="2012-04" db="EMBL/GenBank/DDBJ databases">
        <title>Complete genome sequence of Providencia stuartii clinical isolate MRSN 2154.</title>
        <authorList>
            <person name="Clifford R.J."/>
            <person name="Hang J."/>
            <person name="Riley M.C."/>
            <person name="Onmus-Leone F."/>
            <person name="Kuschner R.A."/>
            <person name="Lesho E.P."/>
            <person name="Waterman P.E."/>
        </authorList>
    </citation>
    <scope>NUCLEOTIDE SEQUENCE [LARGE SCALE GENOMIC DNA]</scope>
    <source>
        <strain evidence="3">MRSN 2154</strain>
    </source>
</reference>
<sequence>MSQDADLVIINAKVATVDKNFSFYEAIAIAKERIIAVGDNDDIFKKIGFHTQIIDAKNKLVLPAAHDAHIHATHTGMLISGDFLNLFESKLKNEFESQLETHLTAKKNRDWIYGIGCPFELLDDNDEKIAVNQAYLSQKTNGKLASFSDFSLHNLIVNQEVIELSGLNSKSIELPKEVGRIGIDQQGEPNGIISEWGAMNLVGKYLPQLSDEELKNYILLIQYHLLQNGITSYTDILGPGGDNLFHGAWSSRVIKLYKALYDENKLLTRVSVNLFAAKEGVHSFKNIISGAEAFSYPLHTDKSWLKVDTIKLFGDSSPCIRRSCNGYQGELTFAGHSVEEQIAELNKTIVELHRLGWQVGIHAIGGTTIDAAIDAFSYAEKIMPNKDLRHFIIHGDDLTIENAKTMAKNNILLSCQPIAGYSMINDIKQIIPDEYNAKLFDWQSYINEGVVVAAGSDACCFPFNWLKGLEFTLTRKAKNNQIYQSDLGCKIEDAIRMYTINGAIQEHLEHERGSIEVGKLADLQILSHDLFTIPAEQIGKTNVIMTICNGKVVYQR</sequence>
<dbReference type="Gene3D" id="2.30.40.10">
    <property type="entry name" value="Urease, subunit C, domain 1"/>
    <property type="match status" value="1"/>
</dbReference>
<dbReference type="AlphaFoldDB" id="A0A140NNF5"/>
<dbReference type="PANTHER" id="PTHR22642">
    <property type="entry name" value="IMIDAZOLONEPROPIONASE"/>
    <property type="match status" value="1"/>
</dbReference>
<dbReference type="SUPFAM" id="SSF51338">
    <property type="entry name" value="Composite domain of metallo-dependent hydrolases"/>
    <property type="match status" value="1"/>
</dbReference>
<reference evidence="2 3" key="1">
    <citation type="journal article" date="2012" name="J. Bacteriol.">
        <title>Complete Genome Sequence of Providencia stuartii Clinical Isolate MRSN 2154.</title>
        <authorList>
            <person name="Clifford R.J."/>
            <person name="Hang J."/>
            <person name="Riley M.C."/>
            <person name="Onmus-Leone F."/>
            <person name="Kuschner R.A."/>
            <person name="Lesho E.P."/>
            <person name="Waterman P.E."/>
        </authorList>
    </citation>
    <scope>NUCLEOTIDE SEQUENCE [LARGE SCALE GENOMIC DNA]</scope>
    <source>
        <strain evidence="2 3">MRSN 2154</strain>
    </source>
</reference>
<dbReference type="GeneID" id="93517718"/>
<dbReference type="SUPFAM" id="SSF51556">
    <property type="entry name" value="Metallo-dependent hydrolases"/>
    <property type="match status" value="1"/>
</dbReference>
<dbReference type="OrthoDB" id="9802793at2"/>
<protein>
    <recommendedName>
        <fullName evidence="1">Amidohydrolase 3 domain-containing protein</fullName>
    </recommendedName>
</protein>
<proteinExistence type="predicted"/>
<evidence type="ECO:0000313" key="2">
    <source>
        <dbReference type="EMBL" id="AFH93482.1"/>
    </source>
</evidence>
<dbReference type="InterPro" id="IPR011059">
    <property type="entry name" value="Metal-dep_hydrolase_composite"/>
</dbReference>
<dbReference type="RefSeq" id="WP_014656897.1">
    <property type="nucleotide sequence ID" value="NC_017731.1"/>
</dbReference>
<dbReference type="InterPro" id="IPR013108">
    <property type="entry name" value="Amidohydro_3"/>
</dbReference>
<evidence type="ECO:0000259" key="1">
    <source>
        <dbReference type="Pfam" id="PF07969"/>
    </source>
</evidence>
<dbReference type="InterPro" id="IPR032466">
    <property type="entry name" value="Metal_Hydrolase"/>
</dbReference>